<keyword evidence="2" id="KW-0812">Transmembrane</keyword>
<dbReference type="EMBL" id="KV878217">
    <property type="protein sequence ID" value="OJJ30670.1"/>
    <property type="molecule type" value="Genomic_DNA"/>
</dbReference>
<dbReference type="Proteomes" id="UP000184383">
    <property type="component" value="Unassembled WGS sequence"/>
</dbReference>
<feature type="region of interest" description="Disordered" evidence="1">
    <location>
        <begin position="838"/>
        <end position="866"/>
    </location>
</feature>
<keyword evidence="2" id="KW-1133">Transmembrane helix</keyword>
<dbReference type="OrthoDB" id="262547at2759"/>
<dbReference type="InterPro" id="IPR021047">
    <property type="entry name" value="Mannosyltransferase_CMT1"/>
</dbReference>
<name>A0A1L9R6Y2_ASPWE</name>
<dbReference type="RefSeq" id="XP_040684347.1">
    <property type="nucleotide sequence ID" value="XM_040829020.1"/>
</dbReference>
<dbReference type="PANTHER" id="PTHR34144:SF8">
    <property type="entry name" value="GLYCOSYLTRANSFERASE FAMILY 69 PROTEIN"/>
    <property type="match status" value="1"/>
</dbReference>
<dbReference type="STRING" id="1073089.A0A1L9R6Y2"/>
<reference evidence="4" key="1">
    <citation type="journal article" date="2017" name="Genome Biol.">
        <title>Comparative genomics reveals high biological diversity and specific adaptations in the industrially and medically important fungal genus Aspergillus.</title>
        <authorList>
            <person name="de Vries R.P."/>
            <person name="Riley R."/>
            <person name="Wiebenga A."/>
            <person name="Aguilar-Osorio G."/>
            <person name="Amillis S."/>
            <person name="Uchima C.A."/>
            <person name="Anderluh G."/>
            <person name="Asadollahi M."/>
            <person name="Askin M."/>
            <person name="Barry K."/>
            <person name="Battaglia E."/>
            <person name="Bayram O."/>
            <person name="Benocci T."/>
            <person name="Braus-Stromeyer S.A."/>
            <person name="Caldana C."/>
            <person name="Canovas D."/>
            <person name="Cerqueira G.C."/>
            <person name="Chen F."/>
            <person name="Chen W."/>
            <person name="Choi C."/>
            <person name="Clum A."/>
            <person name="Dos Santos R.A."/>
            <person name="Damasio A.R."/>
            <person name="Diallinas G."/>
            <person name="Emri T."/>
            <person name="Fekete E."/>
            <person name="Flipphi M."/>
            <person name="Freyberg S."/>
            <person name="Gallo A."/>
            <person name="Gournas C."/>
            <person name="Habgood R."/>
            <person name="Hainaut M."/>
            <person name="Harispe M.L."/>
            <person name="Henrissat B."/>
            <person name="Hilden K.S."/>
            <person name="Hope R."/>
            <person name="Hossain A."/>
            <person name="Karabika E."/>
            <person name="Karaffa L."/>
            <person name="Karanyi Z."/>
            <person name="Krasevec N."/>
            <person name="Kuo A."/>
            <person name="Kusch H."/>
            <person name="LaButti K."/>
            <person name="Lagendijk E.L."/>
            <person name="Lapidus A."/>
            <person name="Levasseur A."/>
            <person name="Lindquist E."/>
            <person name="Lipzen A."/>
            <person name="Logrieco A.F."/>
            <person name="MacCabe A."/>
            <person name="Maekelae M.R."/>
            <person name="Malavazi I."/>
            <person name="Melin P."/>
            <person name="Meyer V."/>
            <person name="Mielnichuk N."/>
            <person name="Miskei M."/>
            <person name="Molnar A.P."/>
            <person name="Mule G."/>
            <person name="Ngan C.Y."/>
            <person name="Orejas M."/>
            <person name="Orosz E."/>
            <person name="Ouedraogo J.P."/>
            <person name="Overkamp K.M."/>
            <person name="Park H.-S."/>
            <person name="Perrone G."/>
            <person name="Piumi F."/>
            <person name="Punt P.J."/>
            <person name="Ram A.F."/>
            <person name="Ramon A."/>
            <person name="Rauscher S."/>
            <person name="Record E."/>
            <person name="Riano-Pachon D.M."/>
            <person name="Robert V."/>
            <person name="Roehrig J."/>
            <person name="Ruller R."/>
            <person name="Salamov A."/>
            <person name="Salih N.S."/>
            <person name="Samson R.A."/>
            <person name="Sandor E."/>
            <person name="Sanguinetti M."/>
            <person name="Schuetze T."/>
            <person name="Sepcic K."/>
            <person name="Shelest E."/>
            <person name="Sherlock G."/>
            <person name="Sophianopoulou V."/>
            <person name="Squina F.M."/>
            <person name="Sun H."/>
            <person name="Susca A."/>
            <person name="Todd R.B."/>
            <person name="Tsang A."/>
            <person name="Unkles S.E."/>
            <person name="van de Wiele N."/>
            <person name="van Rossen-Uffink D."/>
            <person name="Oliveira J.V."/>
            <person name="Vesth T.C."/>
            <person name="Visser J."/>
            <person name="Yu J.-H."/>
            <person name="Zhou M."/>
            <person name="Andersen M.R."/>
            <person name="Archer D.B."/>
            <person name="Baker S.E."/>
            <person name="Benoit I."/>
            <person name="Brakhage A.A."/>
            <person name="Braus G.H."/>
            <person name="Fischer R."/>
            <person name="Frisvad J.C."/>
            <person name="Goldman G.H."/>
            <person name="Houbraken J."/>
            <person name="Oakley B."/>
            <person name="Pocsi I."/>
            <person name="Scazzocchio C."/>
            <person name="Seiboth B."/>
            <person name="vanKuyk P.A."/>
            <person name="Wortman J."/>
            <person name="Dyer P.S."/>
            <person name="Grigoriev I.V."/>
        </authorList>
    </citation>
    <scope>NUCLEOTIDE SEQUENCE [LARGE SCALE GENOMIC DNA]</scope>
    <source>
        <strain evidence="4">DTO 134E9</strain>
    </source>
</reference>
<feature type="compositionally biased region" description="Polar residues" evidence="1">
    <location>
        <begin position="671"/>
        <end position="680"/>
    </location>
</feature>
<keyword evidence="4" id="KW-1185">Reference proteome</keyword>
<keyword evidence="2" id="KW-0472">Membrane</keyword>
<evidence type="ECO:0000313" key="4">
    <source>
        <dbReference type="Proteomes" id="UP000184383"/>
    </source>
</evidence>
<evidence type="ECO:0000256" key="2">
    <source>
        <dbReference type="SAM" id="Phobius"/>
    </source>
</evidence>
<feature type="compositionally biased region" description="Low complexity" evidence="1">
    <location>
        <begin position="689"/>
        <end position="714"/>
    </location>
</feature>
<dbReference type="GeneID" id="63744868"/>
<dbReference type="PANTHER" id="PTHR34144">
    <property type="entry name" value="CHROMOSOME 8, WHOLE GENOME SHOTGUN SEQUENCE"/>
    <property type="match status" value="1"/>
</dbReference>
<dbReference type="VEuPathDB" id="FungiDB:ASPWEDRAFT_120814"/>
<evidence type="ECO:0000256" key="1">
    <source>
        <dbReference type="SAM" id="MobiDB-lite"/>
    </source>
</evidence>
<organism evidence="3 4">
    <name type="scientific">Aspergillus wentii DTO 134E9</name>
    <dbReference type="NCBI Taxonomy" id="1073089"/>
    <lineage>
        <taxon>Eukaryota</taxon>
        <taxon>Fungi</taxon>
        <taxon>Dikarya</taxon>
        <taxon>Ascomycota</taxon>
        <taxon>Pezizomycotina</taxon>
        <taxon>Eurotiomycetes</taxon>
        <taxon>Eurotiomycetidae</taxon>
        <taxon>Eurotiales</taxon>
        <taxon>Aspergillaceae</taxon>
        <taxon>Aspergillus</taxon>
        <taxon>Aspergillus subgen. Cremei</taxon>
    </lineage>
</organism>
<dbReference type="Pfam" id="PF11735">
    <property type="entry name" value="CAP59_mtransfer"/>
    <property type="match status" value="1"/>
</dbReference>
<accession>A0A1L9R6Y2</accession>
<gene>
    <name evidence="3" type="ORF">ASPWEDRAFT_120814</name>
</gene>
<sequence>MSARLLHPDEYELGTRSSIDSQGTFNLDEADFESQTPPRARRLTRRAPFLSRLFSSSYSGYQRLKPSRPLFSASARPGCYRRLLFRRSCFYLHFVGGIILALVVLTSIFRPSYTRPPSHYSSLRNSVLQSASPGRGNPRNEKVFIAASLYDRDGELARGEWGARVSQLIEMLGGDNVFLSIYENDSGPEGESALQDLEKQISCKKSIVFERHLDPGHLPTVTIPGGSNRIKRIEYLAEVRNRALRPLDEHPETRYDKLLYLNDIIFDPIDAIQLLFSTNADDKGVAQYRAACAVDFINPFKFYDTYATRDLQGYSMGLPFFPWFSTAGKGESRKDVLSGKDAVRVRSCWGGMVAFDANFFQRAVKKRASQRDTNPRVLDIGQSPVRFRASHDLFWEASECCLIHADIQEPQSIVDEITDTGIYLNPYVRVAYDRSTLSWLWTTRRFEKLYSVIHNIGNHLVGLPWFNPRRTEIPGENVQETVWVAIDRQDGGGSFQKVDRIASNDGYCGRRGLQVIVEHRKEGQKGWENIPKYSYFDITSQLRLPLFDISQGCLLSVFKGILYQHRYRSKNWIALSATVSSTTVDHGSIRFFLSFFFLPSPQPLQKHFLIDFPIFPLNHYRLKMSERRTPSGEMDFGRRIQGIIQGVITTFMDKASYGLEESRHAPKESCQPGTERNSSECGHGDRENSAGSSSHKPSPSKSRPSHSEQSSSDTSHTENKLETSRKMAPVADIDDTVGFMAAARALRASQASNASEAAVKDSSSAQNDFSQPIGDFAGSSALDDLVTSAPEHADFSAEANSQKDNAFEDFDEKPMISDFNVETKASQAAVVEDLMIDPDTEPKDDVPASGGAPSLVSNTVNDSPAAIEEEDRENLTTFKSWGTPAARGKPASQVRRIMIKGLPSTWVAPAKVLSLVHGGIIESINVSSSGTAHILFCEHDACKAFYDKYPNGIDLDREKRHTVFVEMGTEVDVISSQLSFNLSVGATRVVRAVGVDMNITMGQLLKMSAGSNRKVEKIMDHYTPGDARNVLFRFCNIEDAVRFRSMIVRDADWEHCNIQYATDPCEFATGLHVD</sequence>
<proteinExistence type="predicted"/>
<feature type="transmembrane region" description="Helical" evidence="2">
    <location>
        <begin position="90"/>
        <end position="109"/>
    </location>
</feature>
<evidence type="ECO:0000313" key="3">
    <source>
        <dbReference type="EMBL" id="OJJ30670.1"/>
    </source>
</evidence>
<protein>
    <submittedName>
        <fullName evidence="3">Uncharacterized protein</fullName>
    </submittedName>
</protein>
<feature type="compositionally biased region" description="Basic and acidic residues" evidence="1">
    <location>
        <begin position="715"/>
        <end position="725"/>
    </location>
</feature>
<dbReference type="AlphaFoldDB" id="A0A1L9R6Y2"/>
<feature type="region of interest" description="Disordered" evidence="1">
    <location>
        <begin position="660"/>
        <end position="729"/>
    </location>
</feature>